<evidence type="ECO:0000313" key="2">
    <source>
        <dbReference type="EMBL" id="KAI5340935.1"/>
    </source>
</evidence>
<sequence>MAIDMRDQRVRTTVDRHAAVDKLDLYTEDVAAIFKKFQASTKEELSTEQVREFLEANGQNLSNSNDALLRRWLVVLCLSI</sequence>
<comment type="caution">
    <text evidence="2">The sequence shown here is derived from an EMBL/GenBank/DDBJ whole genome shotgun (WGS) entry which is preliminary data.</text>
</comment>
<organism evidence="2 3">
    <name type="scientific">Prunus dulcis</name>
    <name type="common">Almond</name>
    <name type="synonym">Amygdalus dulcis</name>
    <dbReference type="NCBI Taxonomy" id="3755"/>
    <lineage>
        <taxon>Eukaryota</taxon>
        <taxon>Viridiplantae</taxon>
        <taxon>Streptophyta</taxon>
        <taxon>Embryophyta</taxon>
        <taxon>Tracheophyta</taxon>
        <taxon>Spermatophyta</taxon>
        <taxon>Magnoliopsida</taxon>
        <taxon>eudicotyledons</taxon>
        <taxon>Gunneridae</taxon>
        <taxon>Pentapetalae</taxon>
        <taxon>rosids</taxon>
        <taxon>fabids</taxon>
        <taxon>Rosales</taxon>
        <taxon>Rosaceae</taxon>
        <taxon>Amygdaloideae</taxon>
        <taxon>Amygdaleae</taxon>
        <taxon>Prunus</taxon>
    </lineage>
</organism>
<keyword evidence="3" id="KW-1185">Reference proteome</keyword>
<dbReference type="Pfam" id="PF21728">
    <property type="entry name" value="PADR1_N"/>
    <property type="match status" value="1"/>
</dbReference>
<evidence type="ECO:0000259" key="1">
    <source>
        <dbReference type="Pfam" id="PF21728"/>
    </source>
</evidence>
<gene>
    <name evidence="2" type="ORF">L3X38_020209</name>
</gene>
<dbReference type="InterPro" id="IPR049296">
    <property type="entry name" value="PARP1-like_PADR1_N"/>
</dbReference>
<evidence type="ECO:0000313" key="3">
    <source>
        <dbReference type="Proteomes" id="UP001054821"/>
    </source>
</evidence>
<dbReference type="Proteomes" id="UP001054821">
    <property type="component" value="Chromosome 3"/>
</dbReference>
<name>A0AAD4WCE8_PRUDU</name>
<protein>
    <recommendedName>
        <fullName evidence="1">PARP1-like PADR1 domain-containing protein</fullName>
    </recommendedName>
</protein>
<accession>A0AAD4WCE8</accession>
<feature type="domain" description="PARP1-like PADR1" evidence="1">
    <location>
        <begin position="30"/>
        <end position="71"/>
    </location>
</feature>
<proteinExistence type="predicted"/>
<dbReference type="AlphaFoldDB" id="A0AAD4WCE8"/>
<dbReference type="EMBL" id="JAJFAZ020000003">
    <property type="protein sequence ID" value="KAI5340935.1"/>
    <property type="molecule type" value="Genomic_DNA"/>
</dbReference>
<reference evidence="2 3" key="1">
    <citation type="journal article" date="2022" name="G3 (Bethesda)">
        <title>Whole-genome sequence and methylome profiling of the almond [Prunus dulcis (Mill.) D.A. Webb] cultivar 'Nonpareil'.</title>
        <authorList>
            <person name="D'Amico-Willman K.M."/>
            <person name="Ouma W.Z."/>
            <person name="Meulia T."/>
            <person name="Sideli G.M."/>
            <person name="Gradziel T.M."/>
            <person name="Fresnedo-Ramirez J."/>
        </authorList>
    </citation>
    <scope>NUCLEOTIDE SEQUENCE [LARGE SCALE GENOMIC DNA]</scope>
    <source>
        <strain evidence="2">Clone GOH B32 T37-40</strain>
    </source>
</reference>